<proteinExistence type="predicted"/>
<dbReference type="Proteomes" id="UP000887579">
    <property type="component" value="Unplaced"/>
</dbReference>
<name>A0AC34GY71_9BILA</name>
<sequence length="80" mass="9045">MKEKGNLIVAYATEFGDLDFDSNTNGGGGGGHDAWDDELNVDEIDQVLKAQKQQERAEKQKQRLLEHEKRHHQKKKVAGD</sequence>
<accession>A0AC34GY71</accession>
<protein>
    <submittedName>
        <fullName evidence="2">Uncharacterized protein</fullName>
    </submittedName>
</protein>
<dbReference type="WBParaSite" id="ES5_v2.g9544.t1">
    <property type="protein sequence ID" value="ES5_v2.g9544.t1"/>
    <property type="gene ID" value="ES5_v2.g9544"/>
</dbReference>
<evidence type="ECO:0000313" key="2">
    <source>
        <dbReference type="WBParaSite" id="ES5_v2.g9544.t1"/>
    </source>
</evidence>
<organism evidence="1 2">
    <name type="scientific">Panagrolaimus sp. ES5</name>
    <dbReference type="NCBI Taxonomy" id="591445"/>
    <lineage>
        <taxon>Eukaryota</taxon>
        <taxon>Metazoa</taxon>
        <taxon>Ecdysozoa</taxon>
        <taxon>Nematoda</taxon>
        <taxon>Chromadorea</taxon>
        <taxon>Rhabditida</taxon>
        <taxon>Tylenchina</taxon>
        <taxon>Panagrolaimomorpha</taxon>
        <taxon>Panagrolaimoidea</taxon>
        <taxon>Panagrolaimidae</taxon>
        <taxon>Panagrolaimus</taxon>
    </lineage>
</organism>
<reference evidence="2" key="1">
    <citation type="submission" date="2022-11" db="UniProtKB">
        <authorList>
            <consortium name="WormBaseParasite"/>
        </authorList>
    </citation>
    <scope>IDENTIFICATION</scope>
</reference>
<evidence type="ECO:0000313" key="1">
    <source>
        <dbReference type="Proteomes" id="UP000887579"/>
    </source>
</evidence>